<evidence type="ECO:0000256" key="1">
    <source>
        <dbReference type="SAM" id="MobiDB-lite"/>
    </source>
</evidence>
<evidence type="ECO:0000313" key="3">
    <source>
        <dbReference type="Proteomes" id="UP001273136"/>
    </source>
</evidence>
<dbReference type="AlphaFoldDB" id="A0AAE4SAH0"/>
<sequence length="135" mass="14454">MKRLLIVVLIVCAGLVFSAGCVTTPDTPEPVATPTPTPTPTFSPTGLTEDETLNAAGYGTHEYQSVLMKKGPTTFHATFDGPGTFTMDITLHGADVVQPFYKRGAFDETVTIDIGSTQYYYVTVTGLGNWTVVQS</sequence>
<gene>
    <name evidence="2" type="ORF">McpAg1_08860</name>
</gene>
<keyword evidence="3" id="KW-1185">Reference proteome</keyword>
<accession>A0AAE4SAH0</accession>
<evidence type="ECO:0000313" key="2">
    <source>
        <dbReference type="EMBL" id="MDV0441678.1"/>
    </source>
</evidence>
<comment type="caution">
    <text evidence="2">The sequence shown here is derived from an EMBL/GenBank/DDBJ whole genome shotgun (WGS) entry which is preliminary data.</text>
</comment>
<reference evidence="2" key="1">
    <citation type="submission" date="2023-06" db="EMBL/GenBank/DDBJ databases">
        <title>Genome sequence of Methancorpusculaceae sp. Ag1.</title>
        <authorList>
            <person name="Protasov E."/>
            <person name="Platt K."/>
            <person name="Poehlein A."/>
            <person name="Daniel R."/>
            <person name="Brune A."/>
        </authorList>
    </citation>
    <scope>NUCLEOTIDE SEQUENCE</scope>
    <source>
        <strain evidence="2">Ag1</strain>
    </source>
</reference>
<dbReference type="EMBL" id="JAWDKA010000004">
    <property type="protein sequence ID" value="MDV0441678.1"/>
    <property type="molecule type" value="Genomic_DNA"/>
</dbReference>
<feature type="region of interest" description="Disordered" evidence="1">
    <location>
        <begin position="26"/>
        <end position="46"/>
    </location>
</feature>
<protein>
    <submittedName>
        <fullName evidence="2">Uncharacterized protein</fullName>
    </submittedName>
</protein>
<dbReference type="PROSITE" id="PS51257">
    <property type="entry name" value="PROKAR_LIPOPROTEIN"/>
    <property type="match status" value="1"/>
</dbReference>
<feature type="compositionally biased region" description="Pro residues" evidence="1">
    <location>
        <begin position="27"/>
        <end position="41"/>
    </location>
</feature>
<organism evidence="2 3">
    <name type="scientific">Methanorbis furvi</name>
    <dbReference type="NCBI Taxonomy" id="3028299"/>
    <lineage>
        <taxon>Archaea</taxon>
        <taxon>Methanobacteriati</taxon>
        <taxon>Methanobacteriota</taxon>
        <taxon>Stenosarchaea group</taxon>
        <taxon>Methanomicrobia</taxon>
        <taxon>Methanomicrobiales</taxon>
        <taxon>Methanocorpusculaceae</taxon>
        <taxon>Methanorbis</taxon>
    </lineage>
</organism>
<name>A0AAE4SAH0_9EURY</name>
<proteinExistence type="predicted"/>
<dbReference type="Proteomes" id="UP001273136">
    <property type="component" value="Unassembled WGS sequence"/>
</dbReference>
<dbReference type="RefSeq" id="WP_338094081.1">
    <property type="nucleotide sequence ID" value="NZ_JAWDKA010000004.1"/>
</dbReference>